<keyword evidence="5" id="KW-1185">Reference proteome</keyword>
<feature type="domain" description="DDE-1" evidence="3">
    <location>
        <begin position="242"/>
        <end position="365"/>
    </location>
</feature>
<comment type="subcellular location">
    <subcellularLocation>
        <location evidence="1">Nucleus</location>
    </subcellularLocation>
</comment>
<dbReference type="EMBL" id="JANEYF010000006">
    <property type="protein sequence ID" value="KAJ8972823.1"/>
    <property type="molecule type" value="Genomic_DNA"/>
</dbReference>
<dbReference type="InterPro" id="IPR009057">
    <property type="entry name" value="Homeodomain-like_sf"/>
</dbReference>
<reference evidence="4" key="1">
    <citation type="journal article" date="2023" name="Insect Mol. Biol.">
        <title>Genome sequencing provides insights into the evolution of gene families encoding plant cell wall-degrading enzymes in longhorned beetles.</title>
        <authorList>
            <person name="Shin N.R."/>
            <person name="Okamura Y."/>
            <person name="Kirsch R."/>
            <person name="Pauchet Y."/>
        </authorList>
    </citation>
    <scope>NUCLEOTIDE SEQUENCE</scope>
    <source>
        <strain evidence="4">RBIC_L_NR</strain>
    </source>
</reference>
<dbReference type="Proteomes" id="UP001162156">
    <property type="component" value="Unassembled WGS sequence"/>
</dbReference>
<dbReference type="GO" id="GO:0003677">
    <property type="term" value="F:DNA binding"/>
    <property type="evidence" value="ECO:0007669"/>
    <property type="project" value="TreeGrafter"/>
</dbReference>
<protein>
    <recommendedName>
        <fullName evidence="3">DDE-1 domain-containing protein</fullName>
    </recommendedName>
</protein>
<dbReference type="Gene3D" id="1.10.10.60">
    <property type="entry name" value="Homeodomain-like"/>
    <property type="match status" value="1"/>
</dbReference>
<proteinExistence type="predicted"/>
<dbReference type="InterPro" id="IPR004875">
    <property type="entry name" value="DDE_SF_endonuclease_dom"/>
</dbReference>
<sequence length="436" mass="49138">MPRTYKKKGTRVEFSEADMKAALEDVLKNKLSLRAAAERNNVKHTSLFYRIKNQHLAKDYTQKYKTKQIFNIVEEEQLQNYLLKSSRINYGLTYESTRKLAFEYALQLNKEIPESWYRNNIAGIEWMKGFMTRHPKLSLRKPENTSLSRATSFNPTNVAAFQDNYTKVMKKYNFSEDRIFNLDETGVMTVVQAPYIIAARGIKQVGQAVSGGTRKTIYNLAKMVDALMNGAPSGSLAFPNCPESGWMTSAIFLKVLDHLKKYTRCSRDDPILLITDNHESHCSLEAILFAKNNGIALLTISPHCSHRLQPLDVGVLGPFKAKFKVASNDWLLNHPGRTISLYSIIEIVGTAYAASLTIHNIKQGFKKPGIWPINRNAFCDEDFESSFLTDRPSPVNIPSNNICSAQINVQNTFNDASPTDVPNSSNNEPIPKSPSV</sequence>
<feature type="region of interest" description="Disordered" evidence="2">
    <location>
        <begin position="414"/>
        <end position="436"/>
    </location>
</feature>
<comment type="caution">
    <text evidence="4">The sequence shown here is derived from an EMBL/GenBank/DDBJ whole genome shotgun (WGS) entry which is preliminary data.</text>
</comment>
<dbReference type="PANTHER" id="PTHR19303:SF74">
    <property type="entry name" value="POGO TRANSPOSABLE ELEMENT WITH KRAB DOMAIN"/>
    <property type="match status" value="1"/>
</dbReference>
<dbReference type="AlphaFoldDB" id="A0AAV8ZW56"/>
<evidence type="ECO:0000259" key="3">
    <source>
        <dbReference type="Pfam" id="PF03184"/>
    </source>
</evidence>
<accession>A0AAV8ZW56</accession>
<organism evidence="4 5">
    <name type="scientific">Rhamnusium bicolor</name>
    <dbReference type="NCBI Taxonomy" id="1586634"/>
    <lineage>
        <taxon>Eukaryota</taxon>
        <taxon>Metazoa</taxon>
        <taxon>Ecdysozoa</taxon>
        <taxon>Arthropoda</taxon>
        <taxon>Hexapoda</taxon>
        <taxon>Insecta</taxon>
        <taxon>Pterygota</taxon>
        <taxon>Neoptera</taxon>
        <taxon>Endopterygota</taxon>
        <taxon>Coleoptera</taxon>
        <taxon>Polyphaga</taxon>
        <taxon>Cucujiformia</taxon>
        <taxon>Chrysomeloidea</taxon>
        <taxon>Cerambycidae</taxon>
        <taxon>Lepturinae</taxon>
        <taxon>Rhagiini</taxon>
        <taxon>Rhamnusium</taxon>
    </lineage>
</organism>
<dbReference type="InterPro" id="IPR050863">
    <property type="entry name" value="CenT-Element_Derived"/>
</dbReference>
<dbReference type="GO" id="GO:0005634">
    <property type="term" value="C:nucleus"/>
    <property type="evidence" value="ECO:0007669"/>
    <property type="project" value="UniProtKB-SubCell"/>
</dbReference>
<evidence type="ECO:0000256" key="2">
    <source>
        <dbReference type="SAM" id="MobiDB-lite"/>
    </source>
</evidence>
<name>A0AAV8ZW56_9CUCU</name>
<dbReference type="PANTHER" id="PTHR19303">
    <property type="entry name" value="TRANSPOSON"/>
    <property type="match status" value="1"/>
</dbReference>
<dbReference type="Pfam" id="PF03184">
    <property type="entry name" value="DDE_1"/>
    <property type="match status" value="1"/>
</dbReference>
<evidence type="ECO:0000313" key="5">
    <source>
        <dbReference type="Proteomes" id="UP001162156"/>
    </source>
</evidence>
<gene>
    <name evidence="4" type="ORF">NQ314_000020</name>
</gene>
<evidence type="ECO:0000256" key="1">
    <source>
        <dbReference type="ARBA" id="ARBA00004123"/>
    </source>
</evidence>
<dbReference type="SUPFAM" id="SSF46689">
    <property type="entry name" value="Homeodomain-like"/>
    <property type="match status" value="1"/>
</dbReference>
<evidence type="ECO:0000313" key="4">
    <source>
        <dbReference type="EMBL" id="KAJ8972823.1"/>
    </source>
</evidence>